<reference evidence="2" key="1">
    <citation type="journal article" date="2021" name="PeerJ">
        <title>Extensive microbial diversity within the chicken gut microbiome revealed by metagenomics and culture.</title>
        <authorList>
            <person name="Gilroy R."/>
            <person name="Ravi A."/>
            <person name="Getino M."/>
            <person name="Pursley I."/>
            <person name="Horton D.L."/>
            <person name="Alikhan N.F."/>
            <person name="Baker D."/>
            <person name="Gharbi K."/>
            <person name="Hall N."/>
            <person name="Watson M."/>
            <person name="Adriaenssens E.M."/>
            <person name="Foster-Nyarko E."/>
            <person name="Jarju S."/>
            <person name="Secka A."/>
            <person name="Antonio M."/>
            <person name="Oren A."/>
            <person name="Chaudhuri R.R."/>
            <person name="La Ragione R."/>
            <person name="Hildebrand F."/>
            <person name="Pallen M.J."/>
        </authorList>
    </citation>
    <scope>NUCLEOTIDE SEQUENCE</scope>
    <source>
        <strain evidence="2">CHK178-16964</strain>
    </source>
</reference>
<dbReference type="EMBL" id="DWZA01000053">
    <property type="protein sequence ID" value="HJA71113.1"/>
    <property type="molecule type" value="Genomic_DNA"/>
</dbReference>
<evidence type="ECO:0000313" key="2">
    <source>
        <dbReference type="EMBL" id="HJA71113.1"/>
    </source>
</evidence>
<name>A0A9D2HIZ9_9FIRM</name>
<proteinExistence type="predicted"/>
<accession>A0A9D2HIZ9</accession>
<sequence length="61" mass="6394">MTSDIILGLIIAVIGIFILACPYDMIKTIFPRAKSEKILKVAGAVAVAAGVIMVVMEFIGG</sequence>
<reference evidence="2" key="2">
    <citation type="submission" date="2021-04" db="EMBL/GenBank/DDBJ databases">
        <authorList>
            <person name="Gilroy R."/>
        </authorList>
    </citation>
    <scope>NUCLEOTIDE SEQUENCE</scope>
    <source>
        <strain evidence="2">CHK178-16964</strain>
    </source>
</reference>
<dbReference type="Proteomes" id="UP000823900">
    <property type="component" value="Unassembled WGS sequence"/>
</dbReference>
<dbReference type="AlphaFoldDB" id="A0A9D2HIZ9"/>
<gene>
    <name evidence="2" type="ORF">IAA07_05955</name>
</gene>
<comment type="caution">
    <text evidence="2">The sequence shown here is derived from an EMBL/GenBank/DDBJ whole genome shotgun (WGS) entry which is preliminary data.</text>
</comment>
<protein>
    <recommendedName>
        <fullName evidence="4">DUF2065 domain-containing protein</fullName>
    </recommendedName>
</protein>
<evidence type="ECO:0000256" key="1">
    <source>
        <dbReference type="SAM" id="Phobius"/>
    </source>
</evidence>
<evidence type="ECO:0008006" key="4">
    <source>
        <dbReference type="Google" id="ProtNLM"/>
    </source>
</evidence>
<keyword evidence="1" id="KW-1133">Transmembrane helix</keyword>
<keyword evidence="1" id="KW-0472">Membrane</keyword>
<feature type="transmembrane region" description="Helical" evidence="1">
    <location>
        <begin position="38"/>
        <end position="59"/>
    </location>
</feature>
<organism evidence="2 3">
    <name type="scientific">Candidatus Lachnoclostridium stercoravium</name>
    <dbReference type="NCBI Taxonomy" id="2838633"/>
    <lineage>
        <taxon>Bacteria</taxon>
        <taxon>Bacillati</taxon>
        <taxon>Bacillota</taxon>
        <taxon>Clostridia</taxon>
        <taxon>Lachnospirales</taxon>
        <taxon>Lachnospiraceae</taxon>
    </lineage>
</organism>
<evidence type="ECO:0000313" key="3">
    <source>
        <dbReference type="Proteomes" id="UP000823900"/>
    </source>
</evidence>
<keyword evidence="1" id="KW-0812">Transmembrane</keyword>
<feature type="transmembrane region" description="Helical" evidence="1">
    <location>
        <begin position="6"/>
        <end position="26"/>
    </location>
</feature>